<evidence type="ECO:0000256" key="2">
    <source>
        <dbReference type="ARBA" id="ARBA00023043"/>
    </source>
</evidence>
<dbReference type="Pfam" id="PF00023">
    <property type="entry name" value="Ank"/>
    <property type="match status" value="1"/>
</dbReference>
<organism evidence="4 5">
    <name type="scientific">Ramularia collo-cygni</name>
    <dbReference type="NCBI Taxonomy" id="112498"/>
    <lineage>
        <taxon>Eukaryota</taxon>
        <taxon>Fungi</taxon>
        <taxon>Dikarya</taxon>
        <taxon>Ascomycota</taxon>
        <taxon>Pezizomycotina</taxon>
        <taxon>Dothideomycetes</taxon>
        <taxon>Dothideomycetidae</taxon>
        <taxon>Mycosphaerellales</taxon>
        <taxon>Mycosphaerellaceae</taxon>
        <taxon>Ramularia</taxon>
    </lineage>
</organism>
<feature type="repeat" description="ANK" evidence="3">
    <location>
        <begin position="87"/>
        <end position="119"/>
    </location>
</feature>
<feature type="repeat" description="ANK" evidence="3">
    <location>
        <begin position="120"/>
        <end position="152"/>
    </location>
</feature>
<evidence type="ECO:0000256" key="1">
    <source>
        <dbReference type="ARBA" id="ARBA00022737"/>
    </source>
</evidence>
<keyword evidence="1" id="KW-0677">Repeat</keyword>
<keyword evidence="5" id="KW-1185">Reference proteome</keyword>
<gene>
    <name evidence="4" type="ORF">RCC_03559</name>
</gene>
<dbReference type="PANTHER" id="PTHR24171:SF9">
    <property type="entry name" value="ANKYRIN REPEAT DOMAIN-CONTAINING PROTEIN 39"/>
    <property type="match status" value="1"/>
</dbReference>
<dbReference type="PROSITE" id="PS50088">
    <property type="entry name" value="ANK_REPEAT"/>
    <property type="match status" value="3"/>
</dbReference>
<dbReference type="InterPro" id="IPR002110">
    <property type="entry name" value="Ankyrin_rpt"/>
</dbReference>
<dbReference type="PRINTS" id="PR01415">
    <property type="entry name" value="ANKYRIN"/>
</dbReference>
<dbReference type="SMART" id="SM00248">
    <property type="entry name" value="ANK"/>
    <property type="match status" value="3"/>
</dbReference>
<dbReference type="Proteomes" id="UP000225277">
    <property type="component" value="Unassembled WGS sequence"/>
</dbReference>
<evidence type="ECO:0000313" key="4">
    <source>
        <dbReference type="EMBL" id="CZT17722.1"/>
    </source>
</evidence>
<dbReference type="STRING" id="112498.A0A2D3UNM2"/>
<proteinExistence type="predicted"/>
<keyword evidence="2 3" id="KW-0040">ANK repeat</keyword>
<accession>A0A2D3UNM2</accession>
<dbReference type="AlphaFoldDB" id="A0A2D3UNM2"/>
<name>A0A2D3UNM2_9PEZI</name>
<dbReference type="GeneID" id="35598760"/>
<dbReference type="PANTHER" id="PTHR24171">
    <property type="entry name" value="ANKYRIN REPEAT DOMAIN-CONTAINING PROTEIN 39-RELATED"/>
    <property type="match status" value="1"/>
</dbReference>
<sequence>MPGGHEYRHISATDNAHIINGDIHNNYTNARVNHGDTYNTYLDTQRPKPPTDGSYERGLIGAAKSGSMERIQRYLKFDIKVDFADDRGWTALHWAARIGHEDIAQALLEAHCDIDYRSHEHGTPLNQAVHAQKSDMVRFLLSQGANPNATSRQHGSALHEACEIGNLEIVNSILASGANVDPFCILHTAETGVSSQYIACMPLYSAIKHGHAETVFSTTGIGRGCRSAICTAV</sequence>
<evidence type="ECO:0000256" key="3">
    <source>
        <dbReference type="PROSITE-ProRule" id="PRU00023"/>
    </source>
</evidence>
<dbReference type="SUPFAM" id="SSF48403">
    <property type="entry name" value="Ankyrin repeat"/>
    <property type="match status" value="1"/>
</dbReference>
<dbReference type="EMBL" id="FJUY01000004">
    <property type="protein sequence ID" value="CZT17722.1"/>
    <property type="molecule type" value="Genomic_DNA"/>
</dbReference>
<dbReference type="Gene3D" id="1.25.40.20">
    <property type="entry name" value="Ankyrin repeat-containing domain"/>
    <property type="match status" value="1"/>
</dbReference>
<evidence type="ECO:0000313" key="5">
    <source>
        <dbReference type="Proteomes" id="UP000225277"/>
    </source>
</evidence>
<feature type="repeat" description="ANK" evidence="3">
    <location>
        <begin position="153"/>
        <end position="181"/>
    </location>
</feature>
<dbReference type="OrthoDB" id="3649644at2759"/>
<dbReference type="RefSeq" id="XP_023624613.1">
    <property type="nucleotide sequence ID" value="XM_023768845.1"/>
</dbReference>
<dbReference type="InterPro" id="IPR036770">
    <property type="entry name" value="Ankyrin_rpt-contain_sf"/>
</dbReference>
<protein>
    <submittedName>
        <fullName evidence="4">Uncharacterized protein</fullName>
    </submittedName>
</protein>
<dbReference type="Pfam" id="PF12796">
    <property type="entry name" value="Ank_2"/>
    <property type="match status" value="1"/>
</dbReference>
<reference evidence="4 5" key="1">
    <citation type="submission" date="2016-03" db="EMBL/GenBank/DDBJ databases">
        <authorList>
            <person name="Ploux O."/>
        </authorList>
    </citation>
    <scope>NUCLEOTIDE SEQUENCE [LARGE SCALE GENOMIC DNA]</scope>
    <source>
        <strain evidence="4 5">URUG2</strain>
    </source>
</reference>
<dbReference type="PROSITE" id="PS50297">
    <property type="entry name" value="ANK_REP_REGION"/>
    <property type="match status" value="3"/>
</dbReference>